<proteinExistence type="predicted"/>
<dbReference type="InterPro" id="IPR036271">
    <property type="entry name" value="Tet_transcr_reg_TetR-rel_C_sf"/>
</dbReference>
<keyword evidence="5" id="KW-1185">Reference proteome</keyword>
<dbReference type="AlphaFoldDB" id="A0A3A1U562"/>
<keyword evidence="2" id="KW-0804">Transcription</keyword>
<dbReference type="EMBL" id="QXTG01000001">
    <property type="protein sequence ID" value="RIX30597.1"/>
    <property type="molecule type" value="Genomic_DNA"/>
</dbReference>
<dbReference type="RefSeq" id="WP_119480959.1">
    <property type="nucleotide sequence ID" value="NZ_QXTG01000001.1"/>
</dbReference>
<feature type="domain" description="BetI-type transcriptional repressor C-terminal" evidence="3">
    <location>
        <begin position="101"/>
        <end position="192"/>
    </location>
</feature>
<dbReference type="Pfam" id="PF13977">
    <property type="entry name" value="TetR_C_6"/>
    <property type="match status" value="1"/>
</dbReference>
<evidence type="ECO:0000256" key="1">
    <source>
        <dbReference type="ARBA" id="ARBA00023015"/>
    </source>
</evidence>
<accession>A0A3A1U562</accession>
<dbReference type="InterPro" id="IPR039538">
    <property type="entry name" value="BetI_C"/>
</dbReference>
<dbReference type="Gene3D" id="1.10.357.10">
    <property type="entry name" value="Tetracycline Repressor, domain 2"/>
    <property type="match status" value="1"/>
</dbReference>
<dbReference type="SUPFAM" id="SSF48498">
    <property type="entry name" value="Tetracyclin repressor-like, C-terminal domain"/>
    <property type="match status" value="1"/>
</dbReference>
<dbReference type="Proteomes" id="UP000265742">
    <property type="component" value="Unassembled WGS sequence"/>
</dbReference>
<dbReference type="SUPFAM" id="SSF46689">
    <property type="entry name" value="Homeodomain-like"/>
    <property type="match status" value="1"/>
</dbReference>
<name>A0A3A1U562_9MICO</name>
<organism evidence="4 5">
    <name type="scientific">Amnibacterium setariae</name>
    <dbReference type="NCBI Taxonomy" id="2306585"/>
    <lineage>
        <taxon>Bacteria</taxon>
        <taxon>Bacillati</taxon>
        <taxon>Actinomycetota</taxon>
        <taxon>Actinomycetes</taxon>
        <taxon>Micrococcales</taxon>
        <taxon>Microbacteriaceae</taxon>
        <taxon>Amnibacterium</taxon>
    </lineage>
</organism>
<protein>
    <submittedName>
        <fullName evidence="4">TetR family transcriptional regulator</fullName>
    </submittedName>
</protein>
<evidence type="ECO:0000256" key="2">
    <source>
        <dbReference type="ARBA" id="ARBA00023163"/>
    </source>
</evidence>
<dbReference type="InterPro" id="IPR009057">
    <property type="entry name" value="Homeodomain-like_sf"/>
</dbReference>
<dbReference type="OrthoDB" id="4548508at2"/>
<evidence type="ECO:0000313" key="5">
    <source>
        <dbReference type="Proteomes" id="UP000265742"/>
    </source>
</evidence>
<dbReference type="PANTHER" id="PTHR47506">
    <property type="entry name" value="TRANSCRIPTIONAL REGULATORY PROTEIN"/>
    <property type="match status" value="1"/>
</dbReference>
<evidence type="ECO:0000313" key="4">
    <source>
        <dbReference type="EMBL" id="RIX30597.1"/>
    </source>
</evidence>
<keyword evidence="1" id="KW-0805">Transcription regulation</keyword>
<sequence>MRLSRNRRIEQDEVLTAAVAVAFDLGLHAVTAANTAARLSVPERAVTAAWPDVEDLVATTFSRIVATELAEAKRLVLTHPSPVQQLGVLLAYLAEPADVDAVWLESWSLGRRNPALGAAVRAEEGAWHAFVASVVRRGVRSGDYFDIDPDEVAVHLLAVIDGVNAYALVGYHSDVDRLRLLRAVARTHLGAHFEDETEQAPLTAV</sequence>
<gene>
    <name evidence="4" type="ORF">D1781_04045</name>
</gene>
<dbReference type="PANTHER" id="PTHR47506:SF1">
    <property type="entry name" value="HTH-TYPE TRANSCRIPTIONAL REGULATOR YJDC"/>
    <property type="match status" value="1"/>
</dbReference>
<evidence type="ECO:0000259" key="3">
    <source>
        <dbReference type="Pfam" id="PF13977"/>
    </source>
</evidence>
<comment type="caution">
    <text evidence="4">The sequence shown here is derived from an EMBL/GenBank/DDBJ whole genome shotgun (WGS) entry which is preliminary data.</text>
</comment>
<reference evidence="5" key="1">
    <citation type="submission" date="2018-09" db="EMBL/GenBank/DDBJ databases">
        <authorList>
            <person name="Kim I."/>
        </authorList>
    </citation>
    <scope>NUCLEOTIDE SEQUENCE [LARGE SCALE GENOMIC DNA]</scope>
    <source>
        <strain evidence="5">DD4a</strain>
    </source>
</reference>